<evidence type="ECO:0000259" key="1">
    <source>
        <dbReference type="Pfam" id="PF13439"/>
    </source>
</evidence>
<keyword evidence="2" id="KW-0808">Transferase</keyword>
<keyword evidence="2" id="KW-0328">Glycosyltransferase</keyword>
<dbReference type="Gene3D" id="3.40.50.2000">
    <property type="entry name" value="Glycogen Phosphorylase B"/>
    <property type="match status" value="2"/>
</dbReference>
<protein>
    <submittedName>
        <fullName evidence="2">GDP-mannose-dependent alpha-(1-6)-phosphatidylinositol monomannoside mannosyltransferase</fullName>
    </submittedName>
</protein>
<dbReference type="PANTHER" id="PTHR45947:SF3">
    <property type="entry name" value="SULFOQUINOVOSYL TRANSFERASE SQD2"/>
    <property type="match status" value="1"/>
</dbReference>
<dbReference type="InterPro" id="IPR050194">
    <property type="entry name" value="Glycosyltransferase_grp1"/>
</dbReference>
<proteinExistence type="predicted"/>
<dbReference type="InterPro" id="IPR028098">
    <property type="entry name" value="Glyco_trans_4-like_N"/>
</dbReference>
<accession>A0A5B8RIR7</accession>
<dbReference type="PANTHER" id="PTHR45947">
    <property type="entry name" value="SULFOQUINOVOSYL TRANSFERASE SQD2"/>
    <property type="match status" value="1"/>
</dbReference>
<gene>
    <name evidence="2" type="primary">pimB</name>
    <name evidence="2" type="ORF">KBTEX_03298</name>
</gene>
<dbReference type="EMBL" id="MN079187">
    <property type="protein sequence ID" value="QEA06955.1"/>
    <property type="molecule type" value="Genomic_DNA"/>
</dbReference>
<organism evidence="2">
    <name type="scientific">uncultured organism</name>
    <dbReference type="NCBI Taxonomy" id="155900"/>
    <lineage>
        <taxon>unclassified sequences</taxon>
        <taxon>environmental samples</taxon>
    </lineage>
</organism>
<dbReference type="GO" id="GO:0016757">
    <property type="term" value="F:glycosyltransferase activity"/>
    <property type="evidence" value="ECO:0007669"/>
    <property type="project" value="UniProtKB-KW"/>
</dbReference>
<dbReference type="SUPFAM" id="SSF53756">
    <property type="entry name" value="UDP-Glycosyltransferase/glycogen phosphorylase"/>
    <property type="match status" value="1"/>
</dbReference>
<reference evidence="2" key="1">
    <citation type="submission" date="2019-06" db="EMBL/GenBank/DDBJ databases">
        <authorList>
            <person name="Murdoch R.W."/>
            <person name="Fathepure B."/>
        </authorList>
    </citation>
    <scope>NUCLEOTIDE SEQUENCE</scope>
</reference>
<sequence>MVAEADPKPRILVITRNLPPLVGGMERLIWHILDELRLDYDVYAIGPRGAAAQAPDGVEVTEVPESPLGRFLPDVMWKAARKAASLHPKLVMAGSGLTAPFAWLAARIAGAKAVVYLHGLDIEANHLLYRAFWLPFIRRCDIVLVNSHFTRALAKQAGIDDSRIWILHPGVDLPDLSSAEEARRRFREHHALHERPVMLYVGRITERKGLAPFVEDVLPTVLDAVPDARLVVIGEEPNQALLRGGSVLEKARHSLARHGREDIVCFLGPRTHNDQEISEAYFAANVHVFPIQDRPGDHEGFGMVALEAAAHGTPTVAFAVGGVTDAVLDGVSGRLVPAGDDREFASVLIRHLKLTSAESPEACRSFAADYRWGEFGRKLRAILESRDA</sequence>
<dbReference type="AlphaFoldDB" id="A0A5B8RIR7"/>
<dbReference type="Pfam" id="PF13439">
    <property type="entry name" value="Glyco_transf_4"/>
    <property type="match status" value="1"/>
</dbReference>
<evidence type="ECO:0000313" key="2">
    <source>
        <dbReference type="EMBL" id="QEA06955.1"/>
    </source>
</evidence>
<dbReference type="Pfam" id="PF13692">
    <property type="entry name" value="Glyco_trans_1_4"/>
    <property type="match status" value="1"/>
</dbReference>
<name>A0A5B8RIR7_9ZZZZ</name>
<dbReference type="CDD" id="cd03801">
    <property type="entry name" value="GT4_PimA-like"/>
    <property type="match status" value="1"/>
</dbReference>
<feature type="domain" description="Glycosyltransferase subfamily 4-like N-terminal" evidence="1">
    <location>
        <begin position="22"/>
        <end position="173"/>
    </location>
</feature>